<organism evidence="2">
    <name type="scientific">Timema douglasi</name>
    <name type="common">Walking stick</name>
    <dbReference type="NCBI Taxonomy" id="61478"/>
    <lineage>
        <taxon>Eukaryota</taxon>
        <taxon>Metazoa</taxon>
        <taxon>Ecdysozoa</taxon>
        <taxon>Arthropoda</taxon>
        <taxon>Hexapoda</taxon>
        <taxon>Insecta</taxon>
        <taxon>Pterygota</taxon>
        <taxon>Neoptera</taxon>
        <taxon>Polyneoptera</taxon>
        <taxon>Phasmatodea</taxon>
        <taxon>Timematodea</taxon>
        <taxon>Timematoidea</taxon>
        <taxon>Timematidae</taxon>
        <taxon>Timema</taxon>
    </lineage>
</organism>
<proteinExistence type="predicted"/>
<evidence type="ECO:0000313" key="2">
    <source>
        <dbReference type="EMBL" id="CAD7207390.1"/>
    </source>
</evidence>
<accession>A0A7R8W2E6</accession>
<name>A0A7R8W2E6_TIMDO</name>
<dbReference type="AlphaFoldDB" id="A0A7R8W2E6"/>
<feature type="region of interest" description="Disordered" evidence="1">
    <location>
        <begin position="1"/>
        <end position="23"/>
    </location>
</feature>
<protein>
    <submittedName>
        <fullName evidence="2">Uncharacterized protein</fullName>
    </submittedName>
</protein>
<sequence length="23" mass="2605">MLCHPDQSATRHSRRVARTPGPM</sequence>
<reference evidence="2" key="1">
    <citation type="submission" date="2020-11" db="EMBL/GenBank/DDBJ databases">
        <authorList>
            <person name="Tran Van P."/>
        </authorList>
    </citation>
    <scope>NUCLEOTIDE SEQUENCE</scope>
</reference>
<evidence type="ECO:0000256" key="1">
    <source>
        <dbReference type="SAM" id="MobiDB-lite"/>
    </source>
</evidence>
<dbReference type="EMBL" id="OA600499">
    <property type="protein sequence ID" value="CAD7207390.1"/>
    <property type="molecule type" value="Genomic_DNA"/>
</dbReference>
<gene>
    <name evidence="2" type="ORF">TDIB3V08_LOCUS13538</name>
</gene>